<keyword evidence="3" id="KW-1185">Reference proteome</keyword>
<dbReference type="AlphaFoldDB" id="H3HAV2"/>
<dbReference type="VEuPathDB" id="FungiDB:KRP23_7321"/>
<dbReference type="InterPro" id="IPR001202">
    <property type="entry name" value="WW_dom"/>
</dbReference>
<dbReference type="eggNOG" id="ENOG502SI1X">
    <property type="taxonomic scope" value="Eukaryota"/>
</dbReference>
<dbReference type="Gene3D" id="2.20.70.10">
    <property type="match status" value="4"/>
</dbReference>
<evidence type="ECO:0000259" key="1">
    <source>
        <dbReference type="PROSITE" id="PS50020"/>
    </source>
</evidence>
<dbReference type="STRING" id="164328.H3HAV2"/>
<feature type="domain" description="WW" evidence="1">
    <location>
        <begin position="97"/>
        <end position="131"/>
    </location>
</feature>
<dbReference type="FunFam" id="2.20.70.10:FF:000160">
    <property type="entry name" value="Pre-mRNA-splicing factor cwc2"/>
    <property type="match status" value="1"/>
</dbReference>
<dbReference type="InParanoid" id="H3HAV2"/>
<organism evidence="2 3">
    <name type="scientific">Phytophthora ramorum</name>
    <name type="common">Sudden oak death agent</name>
    <dbReference type="NCBI Taxonomy" id="164328"/>
    <lineage>
        <taxon>Eukaryota</taxon>
        <taxon>Sar</taxon>
        <taxon>Stramenopiles</taxon>
        <taxon>Oomycota</taxon>
        <taxon>Peronosporomycetes</taxon>
        <taxon>Peronosporales</taxon>
        <taxon>Peronosporaceae</taxon>
        <taxon>Phytophthora</taxon>
    </lineage>
</organism>
<dbReference type="GO" id="GO:0000398">
    <property type="term" value="P:mRNA splicing, via spliceosome"/>
    <property type="evidence" value="ECO:0000318"/>
    <property type="project" value="GO_Central"/>
</dbReference>
<reference evidence="2" key="2">
    <citation type="submission" date="2015-06" db="UniProtKB">
        <authorList>
            <consortium name="EnsemblProtists"/>
        </authorList>
    </citation>
    <scope>IDENTIFICATION</scope>
    <source>
        <strain evidence="2">Pr102</strain>
    </source>
</reference>
<sequence length="496" mass="57311">MWKIRRARKQLKALVRDVYASFEDPTTGQTYYYNKYTQETQWTKPVALGNEALADSTVNKKKKIKVLFASREEEERQAASKLQAMARSHFARRHMRKLISSVYEKIWDAHTQRFYYHNTRTKEVKWEKPRWRAYRRKAGFRNLLRMSRAVYERIYDPEQGLYYYHNTRTKETTWEKPLLLRGAESDKKLQSLMNGTASREPHQWTEEEAATRLQGLYRAKKAKEELGARLVQRFKQAVDPSSGQVYYVNLLTQDVSWDPPALVLRSGVQIETFEDHSQMLPRWLLLLVWGAVFSGCTSTADVYSQEALVGGSPLEPSADSACEVDEIQLASDGTIAQWGLALGTRVAPNMTVNGTVIPTSYIFYHLCVARHEHEHLITVELLCNDDDVSEGGDANLYLSSEVKYPRMGHSSWIAQRPGNELIKLYTYLDGFPRKDEEGGSRWIALHIGVYGPRAIATRYDLTVSVTDLPITRDILAREEFYTEQHKQARKPWLRRG</sequence>
<dbReference type="InterPro" id="IPR036020">
    <property type="entry name" value="WW_dom_sf"/>
</dbReference>
<dbReference type="VEuPathDB" id="FungiDB:KRP23_7322"/>
<dbReference type="Pfam" id="PF00397">
    <property type="entry name" value="WW"/>
    <property type="match status" value="4"/>
</dbReference>
<dbReference type="PROSITE" id="PS50020">
    <property type="entry name" value="WW_DOMAIN_2"/>
    <property type="match status" value="4"/>
</dbReference>
<dbReference type="VEuPathDB" id="FungiDB:KRP22_690"/>
<dbReference type="SUPFAM" id="SSF51045">
    <property type="entry name" value="WW domain"/>
    <property type="match status" value="3"/>
</dbReference>
<feature type="domain" description="WW" evidence="1">
    <location>
        <begin position="151"/>
        <end position="179"/>
    </location>
</feature>
<dbReference type="PANTHER" id="PTHR47852">
    <property type="entry name" value="OS06G0298400 PROTEIN"/>
    <property type="match status" value="1"/>
</dbReference>
<name>H3HAV2_PHYRM</name>
<dbReference type="PANTHER" id="PTHR47852:SF2">
    <property type="entry name" value="WW DOMAIN-CONTAINING PROTEIN"/>
    <property type="match status" value="1"/>
</dbReference>
<dbReference type="SMART" id="SM00015">
    <property type="entry name" value="IQ"/>
    <property type="match status" value="2"/>
</dbReference>
<dbReference type="EMBL" id="DS565999">
    <property type="status" value="NOT_ANNOTATED_CDS"/>
    <property type="molecule type" value="Genomic_DNA"/>
</dbReference>
<reference evidence="3" key="1">
    <citation type="journal article" date="2006" name="Science">
        <title>Phytophthora genome sequences uncover evolutionary origins and mechanisms of pathogenesis.</title>
        <authorList>
            <person name="Tyler B.M."/>
            <person name="Tripathy S."/>
            <person name="Zhang X."/>
            <person name="Dehal P."/>
            <person name="Jiang R.H."/>
            <person name="Aerts A."/>
            <person name="Arredondo F.D."/>
            <person name="Baxter L."/>
            <person name="Bensasson D."/>
            <person name="Beynon J.L."/>
            <person name="Chapman J."/>
            <person name="Damasceno C.M."/>
            <person name="Dorrance A.E."/>
            <person name="Dou D."/>
            <person name="Dickerman A.W."/>
            <person name="Dubchak I.L."/>
            <person name="Garbelotto M."/>
            <person name="Gijzen M."/>
            <person name="Gordon S.G."/>
            <person name="Govers F."/>
            <person name="Grunwald N.J."/>
            <person name="Huang W."/>
            <person name="Ivors K.L."/>
            <person name="Jones R.W."/>
            <person name="Kamoun S."/>
            <person name="Krampis K."/>
            <person name="Lamour K.H."/>
            <person name="Lee M.K."/>
            <person name="McDonald W.H."/>
            <person name="Medina M."/>
            <person name="Meijer H.J."/>
            <person name="Nordberg E.K."/>
            <person name="Maclean D.J."/>
            <person name="Ospina-Giraldo M.D."/>
            <person name="Morris P.F."/>
            <person name="Phuntumart V."/>
            <person name="Putnam N.H."/>
            <person name="Rash S."/>
            <person name="Rose J.K."/>
            <person name="Sakihama Y."/>
            <person name="Salamov A.A."/>
            <person name="Savidor A."/>
            <person name="Scheuring C.F."/>
            <person name="Smith B.M."/>
            <person name="Sobral B.W."/>
            <person name="Terry A."/>
            <person name="Torto-Alalibo T.A."/>
            <person name="Win J."/>
            <person name="Xu Z."/>
            <person name="Zhang H."/>
            <person name="Grigoriev I.V."/>
            <person name="Rokhsar D.S."/>
            <person name="Boore J.L."/>
        </authorList>
    </citation>
    <scope>NUCLEOTIDE SEQUENCE [LARGE SCALE GENOMIC DNA]</scope>
    <source>
        <strain evidence="3">Pr102</strain>
    </source>
</reference>
<accession>H3HAV2</accession>
<evidence type="ECO:0000313" key="3">
    <source>
        <dbReference type="Proteomes" id="UP000005238"/>
    </source>
</evidence>
<protein>
    <recommendedName>
        <fullName evidence="1">WW domain-containing protein</fullName>
    </recommendedName>
</protein>
<dbReference type="GO" id="GO:0005685">
    <property type="term" value="C:U1 snRNP"/>
    <property type="evidence" value="ECO:0000318"/>
    <property type="project" value="GO_Central"/>
</dbReference>
<proteinExistence type="predicted"/>
<dbReference type="Proteomes" id="UP000005238">
    <property type="component" value="Unassembled WGS sequence"/>
</dbReference>
<dbReference type="GO" id="GO:0071004">
    <property type="term" value="C:U2-type prespliceosome"/>
    <property type="evidence" value="ECO:0000318"/>
    <property type="project" value="GO_Central"/>
</dbReference>
<evidence type="ECO:0000313" key="2">
    <source>
        <dbReference type="EnsemblProtists" id="Phyra93456"/>
    </source>
</evidence>
<dbReference type="InterPro" id="IPR000048">
    <property type="entry name" value="IQ_motif_EF-hand-BS"/>
</dbReference>
<dbReference type="CDD" id="cd00201">
    <property type="entry name" value="WW"/>
    <property type="match status" value="3"/>
</dbReference>
<feature type="domain" description="WW" evidence="1">
    <location>
        <begin position="27"/>
        <end position="47"/>
    </location>
</feature>
<dbReference type="HOGENOM" id="CLU_550417_0_0_1"/>
<dbReference type="EnsemblProtists" id="Phyra93456">
    <property type="protein sequence ID" value="Phyra93456"/>
    <property type="gene ID" value="Phyra93456"/>
</dbReference>
<dbReference type="PROSITE" id="PS50096">
    <property type="entry name" value="IQ"/>
    <property type="match status" value="2"/>
</dbReference>
<dbReference type="GO" id="GO:0003723">
    <property type="term" value="F:RNA binding"/>
    <property type="evidence" value="ECO:0000318"/>
    <property type="project" value="GO_Central"/>
</dbReference>
<dbReference type="VEuPathDB" id="FungiDB:KRP22_691"/>
<feature type="domain" description="WW" evidence="1">
    <location>
        <begin position="241"/>
        <end position="262"/>
    </location>
</feature>
<dbReference type="SMART" id="SM00456">
    <property type="entry name" value="WW"/>
    <property type="match status" value="4"/>
</dbReference>